<dbReference type="AlphaFoldDB" id="A0A8A1LVH4"/>
<gene>
    <name evidence="2" type="ORF">I7I53_04801</name>
</gene>
<proteinExistence type="predicted"/>
<accession>A0A8A1LVH4</accession>
<keyword evidence="1" id="KW-0812">Transmembrane</keyword>
<dbReference type="Proteomes" id="UP000663419">
    <property type="component" value="Chromosome 5"/>
</dbReference>
<sequence length="81" mass="9814">MSGWHLFYESSLISIVDGQGCFFSLHPSHTYISFCFSNSPTQGPWFFLYTYMYLEFIYSFEWVNIYIYFFIKKARLKKKSK</sequence>
<reference evidence="2" key="1">
    <citation type="submission" date="2021-01" db="EMBL/GenBank/DDBJ databases">
        <title>Chromosome-level genome assembly of a human fungal pathogen reveals clustering of transcriptionally co-regulated genes.</title>
        <authorList>
            <person name="Voorhies M."/>
            <person name="Cohen S."/>
            <person name="Shea T.P."/>
            <person name="Petrus S."/>
            <person name="Munoz J.F."/>
            <person name="Poplawski S."/>
            <person name="Goldman W.E."/>
            <person name="Michael T."/>
            <person name="Cuomo C.A."/>
            <person name="Sil A."/>
            <person name="Beyhan S."/>
        </authorList>
    </citation>
    <scope>NUCLEOTIDE SEQUENCE</scope>
    <source>
        <strain evidence="2">H88</strain>
    </source>
</reference>
<keyword evidence="1" id="KW-0472">Membrane</keyword>
<organism evidence="2 3">
    <name type="scientific">Ajellomyces capsulatus (strain H88)</name>
    <name type="common">Darling's disease fungus</name>
    <name type="synonym">Histoplasma capsulatum</name>
    <dbReference type="NCBI Taxonomy" id="544711"/>
    <lineage>
        <taxon>Eukaryota</taxon>
        <taxon>Fungi</taxon>
        <taxon>Dikarya</taxon>
        <taxon>Ascomycota</taxon>
        <taxon>Pezizomycotina</taxon>
        <taxon>Eurotiomycetes</taxon>
        <taxon>Eurotiomycetidae</taxon>
        <taxon>Onygenales</taxon>
        <taxon>Ajellomycetaceae</taxon>
        <taxon>Histoplasma</taxon>
    </lineage>
</organism>
<dbReference type="EMBL" id="CP069106">
    <property type="protein sequence ID" value="QSS56553.1"/>
    <property type="molecule type" value="Genomic_DNA"/>
</dbReference>
<evidence type="ECO:0000313" key="3">
    <source>
        <dbReference type="Proteomes" id="UP000663419"/>
    </source>
</evidence>
<evidence type="ECO:0000313" key="2">
    <source>
        <dbReference type="EMBL" id="QSS56553.1"/>
    </source>
</evidence>
<protein>
    <submittedName>
        <fullName evidence="2">Uncharacterized protein</fullName>
    </submittedName>
</protein>
<dbReference type="VEuPathDB" id="FungiDB:I7I53_04801"/>
<keyword evidence="1" id="KW-1133">Transmembrane helix</keyword>
<name>A0A8A1LVH4_AJEC8</name>
<feature type="transmembrane region" description="Helical" evidence="1">
    <location>
        <begin position="46"/>
        <end position="71"/>
    </location>
</feature>
<evidence type="ECO:0000256" key="1">
    <source>
        <dbReference type="SAM" id="Phobius"/>
    </source>
</evidence>